<keyword evidence="5" id="KW-0046">Antibiotic resistance</keyword>
<feature type="transmembrane region" description="Helical" evidence="6">
    <location>
        <begin position="152"/>
        <end position="173"/>
    </location>
</feature>
<keyword evidence="6" id="KW-1003">Cell membrane</keyword>
<evidence type="ECO:0000256" key="4">
    <source>
        <dbReference type="ARBA" id="ARBA00023136"/>
    </source>
</evidence>
<accession>A0A7M4DP44</accession>
<dbReference type="GO" id="GO:0046677">
    <property type="term" value="P:response to antibiotic"/>
    <property type="evidence" value="ECO:0007669"/>
    <property type="project" value="UniProtKB-KW"/>
</dbReference>
<evidence type="ECO:0000256" key="7">
    <source>
        <dbReference type="SAM" id="MobiDB-lite"/>
    </source>
</evidence>
<sequence>MSRADEQSPTAQPGSPGEVAPGGGSAVDDTRREAGPAPRPAGGGWQAVFGYWFAVYKRIWRSTVISSFLAPLLYLAGMGYGLGALIDAGDRTAVPGVPYVAFVASGLVAAQAMMTASAETTYNVFGAIKWLHTYDAMLVTPLRVVDLVRGHLVYVLMRLTLVAGVFVGVALALRAMDSALALAAVPAAVLGGLAFATPIYAFSATIDSEQGFNVLQRFIIMPLFLFSGTFFPLTQLPVALQVFGWISPLTHTVALTRALGLGADSALWLEPWRFVVHVAYLALWAGVGYLLAVRALRRRMVV</sequence>
<dbReference type="PANTHER" id="PTHR43229:SF2">
    <property type="entry name" value="NODULATION PROTEIN J"/>
    <property type="match status" value="1"/>
</dbReference>
<dbReference type="EMBL" id="CACRYJ010000058">
    <property type="protein sequence ID" value="VZO39230.1"/>
    <property type="molecule type" value="Genomic_DNA"/>
</dbReference>
<keyword evidence="3 6" id="KW-1133">Transmembrane helix</keyword>
<comment type="similarity">
    <text evidence="6">Belongs to the ABC-2 integral membrane protein family.</text>
</comment>
<evidence type="ECO:0000256" key="5">
    <source>
        <dbReference type="ARBA" id="ARBA00023251"/>
    </source>
</evidence>
<evidence type="ECO:0000313" key="9">
    <source>
        <dbReference type="EMBL" id="VZO39230.1"/>
    </source>
</evidence>
<feature type="region of interest" description="Disordered" evidence="7">
    <location>
        <begin position="1"/>
        <end position="41"/>
    </location>
</feature>
<evidence type="ECO:0000313" key="10">
    <source>
        <dbReference type="Proteomes" id="UP000419743"/>
    </source>
</evidence>
<protein>
    <recommendedName>
        <fullName evidence="6">Transport permease protein</fullName>
    </recommendedName>
</protein>
<gene>
    <name evidence="9" type="ORF">HALOF300_03925</name>
</gene>
<evidence type="ECO:0000256" key="6">
    <source>
        <dbReference type="RuleBase" id="RU361157"/>
    </source>
</evidence>
<keyword evidence="2 6" id="KW-0812">Transmembrane</keyword>
<dbReference type="InterPro" id="IPR047817">
    <property type="entry name" value="ABC2_TM_bact-type"/>
</dbReference>
<dbReference type="RefSeq" id="WP_197522691.1">
    <property type="nucleotide sequence ID" value="NZ_CACRYJ010000058.1"/>
</dbReference>
<feature type="domain" description="ABC transmembrane type-2" evidence="8">
    <location>
        <begin position="62"/>
        <end position="299"/>
    </location>
</feature>
<comment type="subcellular location">
    <subcellularLocation>
        <location evidence="6">Cell membrane</location>
        <topology evidence="6">Multi-pass membrane protein</topology>
    </subcellularLocation>
    <subcellularLocation>
        <location evidence="1">Membrane</location>
        <topology evidence="1">Multi-pass membrane protein</topology>
    </subcellularLocation>
</comment>
<dbReference type="PANTHER" id="PTHR43229">
    <property type="entry name" value="NODULATION PROTEIN J"/>
    <property type="match status" value="1"/>
</dbReference>
<proteinExistence type="inferred from homology"/>
<dbReference type="Pfam" id="PF01061">
    <property type="entry name" value="ABC2_membrane"/>
    <property type="match status" value="1"/>
</dbReference>
<feature type="transmembrane region" description="Helical" evidence="6">
    <location>
        <begin position="64"/>
        <end position="86"/>
    </location>
</feature>
<dbReference type="GO" id="GO:0140359">
    <property type="term" value="F:ABC-type transporter activity"/>
    <property type="evidence" value="ECO:0007669"/>
    <property type="project" value="InterPro"/>
</dbReference>
<dbReference type="InterPro" id="IPR013525">
    <property type="entry name" value="ABC2_TM"/>
</dbReference>
<dbReference type="InterPro" id="IPR000412">
    <property type="entry name" value="ABC_2_transport"/>
</dbReference>
<evidence type="ECO:0000259" key="8">
    <source>
        <dbReference type="PROSITE" id="PS51012"/>
    </source>
</evidence>
<evidence type="ECO:0000256" key="3">
    <source>
        <dbReference type="ARBA" id="ARBA00022989"/>
    </source>
</evidence>
<feature type="transmembrane region" description="Helical" evidence="6">
    <location>
        <begin position="92"/>
        <end position="110"/>
    </location>
</feature>
<keyword evidence="6" id="KW-0813">Transport</keyword>
<keyword evidence="4 6" id="KW-0472">Membrane</keyword>
<dbReference type="GO" id="GO:0043190">
    <property type="term" value="C:ATP-binding cassette (ABC) transporter complex"/>
    <property type="evidence" value="ECO:0007669"/>
    <property type="project" value="InterPro"/>
</dbReference>
<comment type="caution">
    <text evidence="9">The sequence shown here is derived from an EMBL/GenBank/DDBJ whole genome shotgun (WGS) entry which is preliminary data.</text>
</comment>
<evidence type="ECO:0000256" key="2">
    <source>
        <dbReference type="ARBA" id="ARBA00022692"/>
    </source>
</evidence>
<feature type="transmembrane region" description="Helical" evidence="6">
    <location>
        <begin position="274"/>
        <end position="296"/>
    </location>
</feature>
<dbReference type="InterPro" id="IPR051784">
    <property type="entry name" value="Nod_factor_ABC_transporter"/>
</dbReference>
<keyword evidence="10" id="KW-1185">Reference proteome</keyword>
<comment type="caution">
    <text evidence="6">Lacks conserved residue(s) required for the propagation of feature annotation.</text>
</comment>
<feature type="transmembrane region" description="Helical" evidence="6">
    <location>
        <begin position="179"/>
        <end position="202"/>
    </location>
</feature>
<organism evidence="9 10">
    <name type="scientific">Occultella aeris</name>
    <dbReference type="NCBI Taxonomy" id="2761496"/>
    <lineage>
        <taxon>Bacteria</taxon>
        <taxon>Bacillati</taxon>
        <taxon>Actinomycetota</taxon>
        <taxon>Actinomycetes</taxon>
        <taxon>Micrococcales</taxon>
        <taxon>Ruaniaceae</taxon>
        <taxon>Occultella</taxon>
    </lineage>
</organism>
<dbReference type="AlphaFoldDB" id="A0A7M4DP44"/>
<reference evidence="9 10" key="1">
    <citation type="submission" date="2019-11" db="EMBL/GenBank/DDBJ databases">
        <authorList>
            <person name="Criscuolo A."/>
        </authorList>
    </citation>
    <scope>NUCLEOTIDE SEQUENCE [LARGE SCALE GENOMIC DNA]</scope>
    <source>
        <strain evidence="9">CIP111667</strain>
    </source>
</reference>
<dbReference type="PRINTS" id="PR00164">
    <property type="entry name" value="ABC2TRNSPORT"/>
</dbReference>
<dbReference type="Proteomes" id="UP000419743">
    <property type="component" value="Unassembled WGS sequence"/>
</dbReference>
<evidence type="ECO:0000256" key="1">
    <source>
        <dbReference type="ARBA" id="ARBA00004141"/>
    </source>
</evidence>
<dbReference type="PROSITE" id="PS51012">
    <property type="entry name" value="ABC_TM2"/>
    <property type="match status" value="1"/>
</dbReference>
<name>A0A7M4DP44_9MICO</name>